<dbReference type="InterPro" id="IPR034030">
    <property type="entry name" value="ZnMc_salivary_gland_MPs"/>
</dbReference>
<feature type="signal peptide" evidence="6">
    <location>
        <begin position="1"/>
        <end position="20"/>
    </location>
</feature>
<protein>
    <submittedName>
        <fullName evidence="8">Putative tick metalloprotease 1</fullName>
    </submittedName>
</protein>
<dbReference type="GO" id="GO:0046872">
    <property type="term" value="F:metal ion binding"/>
    <property type="evidence" value="ECO:0007669"/>
    <property type="project" value="UniProtKB-KW"/>
</dbReference>
<feature type="chain" id="PRO_5001516758" evidence="6">
    <location>
        <begin position="21"/>
        <end position="503"/>
    </location>
</feature>
<feature type="binding site" evidence="5">
    <location>
        <position position="340"/>
    </location>
    <ligand>
        <name>Zn(2+)</name>
        <dbReference type="ChEBI" id="CHEBI:29105"/>
        <note>catalytic</note>
    </ligand>
</feature>
<dbReference type="InterPro" id="IPR001590">
    <property type="entry name" value="Peptidase_M12B"/>
</dbReference>
<evidence type="ECO:0000256" key="3">
    <source>
        <dbReference type="ARBA" id="ARBA00022833"/>
    </source>
</evidence>
<dbReference type="Gene3D" id="3.40.1620.60">
    <property type="match status" value="1"/>
</dbReference>
<dbReference type="PANTHER" id="PTHR11905">
    <property type="entry name" value="ADAM A DISINTEGRIN AND METALLOPROTEASE DOMAIN"/>
    <property type="match status" value="1"/>
</dbReference>
<keyword evidence="4 8" id="KW-0482">Metalloprotease</keyword>
<feature type="binding site" evidence="5">
    <location>
        <position position="330"/>
    </location>
    <ligand>
        <name>Zn(2+)</name>
        <dbReference type="ChEBI" id="CHEBI:29105"/>
        <note>catalytic</note>
    </ligand>
</feature>
<evidence type="ECO:0000256" key="2">
    <source>
        <dbReference type="ARBA" id="ARBA00022801"/>
    </source>
</evidence>
<evidence type="ECO:0000256" key="1">
    <source>
        <dbReference type="ARBA" id="ARBA00022670"/>
    </source>
</evidence>
<dbReference type="SUPFAM" id="SSF55486">
    <property type="entry name" value="Metalloproteases ('zincins'), catalytic domain"/>
    <property type="match status" value="1"/>
</dbReference>
<name>A0A023G3E0_AMBTT</name>
<dbReference type="CDD" id="cd04272">
    <property type="entry name" value="ZnMc_salivary_gland_MPs"/>
    <property type="match status" value="1"/>
</dbReference>
<proteinExistence type="evidence at transcript level"/>
<comment type="caution">
    <text evidence="5">Lacks conserved residue(s) required for the propagation of feature annotation.</text>
</comment>
<feature type="active site" evidence="5">
    <location>
        <position position="331"/>
    </location>
</feature>
<dbReference type="GO" id="GO:0004222">
    <property type="term" value="F:metalloendopeptidase activity"/>
    <property type="evidence" value="ECO:0007669"/>
    <property type="project" value="InterPro"/>
</dbReference>
<feature type="binding site" evidence="5">
    <location>
        <position position="334"/>
    </location>
    <ligand>
        <name>Zn(2+)</name>
        <dbReference type="ChEBI" id="CHEBI:29105"/>
        <note>catalytic</note>
    </ligand>
</feature>
<organism evidence="8">
    <name type="scientific">Amblyomma triste</name>
    <name type="common">Neotropical tick</name>
    <dbReference type="NCBI Taxonomy" id="251400"/>
    <lineage>
        <taxon>Eukaryota</taxon>
        <taxon>Metazoa</taxon>
        <taxon>Ecdysozoa</taxon>
        <taxon>Arthropoda</taxon>
        <taxon>Chelicerata</taxon>
        <taxon>Arachnida</taxon>
        <taxon>Acari</taxon>
        <taxon>Parasitiformes</taxon>
        <taxon>Ixodida</taxon>
        <taxon>Ixodoidea</taxon>
        <taxon>Ixodidae</taxon>
        <taxon>Amblyomminae</taxon>
        <taxon>Amblyomma</taxon>
    </lineage>
</organism>
<dbReference type="AlphaFoldDB" id="A0A023G3E0"/>
<keyword evidence="3 5" id="KW-0862">Zinc</keyword>
<dbReference type="GO" id="GO:0006509">
    <property type="term" value="P:membrane protein ectodomain proteolysis"/>
    <property type="evidence" value="ECO:0007669"/>
    <property type="project" value="TreeGrafter"/>
</dbReference>
<evidence type="ECO:0000256" key="5">
    <source>
        <dbReference type="PROSITE-ProRule" id="PRU00276"/>
    </source>
</evidence>
<dbReference type="Pfam" id="PF13688">
    <property type="entry name" value="Reprolysin_5"/>
    <property type="match status" value="1"/>
</dbReference>
<sequence>MGVPPCVAYFASLLLICGSANLPTHQAVVYPELFKGRDDEGPRVLKITDDLTLNLEQGSDLHEEFFLRTYRQGVPQHRYYNVEALQEDLYHDSRRLAAVFLSEEDGALKVEGVVGPDLKIKPVVGAERSAEGRHPHLLEPIEDTDSDRFYGKMPESTQMQVSARNRGFDASTFNVPLVTPELFVVVDSYFRAGFTKLSDMMKYLLVLFRVVNLRYLGVDRPKVQIVFRGVEVSTREQDDKYYSYLSYTAEIDALKSLYNIVDYVEENNDTYWNYDMIYFVTALDMVAVEGARREKSLSGFAFVASACTKSRQQLGEDTPVFFRGIRIMAHEVAHTLGCPHDGTQIDGHIKSFKPDSTSCPWENGNIMSYIEEDHRSMKFSSCCDYEISMMTWSYEAGCLQRNNSQTTEILRKKWTKKYVLPGYHLSLDKQCRMTYPTLRKTYYMKEYGIRHCIAQCFVNGKEFAASDSNWPMILIDGTRCSKRNKELVCINGDCRPWPKPKKI</sequence>
<keyword evidence="1 8" id="KW-0645">Protease</keyword>
<dbReference type="PANTHER" id="PTHR11905:SF159">
    <property type="entry name" value="ADAM METALLOPROTEASE"/>
    <property type="match status" value="1"/>
</dbReference>
<evidence type="ECO:0000256" key="6">
    <source>
        <dbReference type="SAM" id="SignalP"/>
    </source>
</evidence>
<evidence type="ECO:0000259" key="7">
    <source>
        <dbReference type="PROSITE" id="PS50215"/>
    </source>
</evidence>
<feature type="domain" description="Peptidase M12B" evidence="7">
    <location>
        <begin position="178"/>
        <end position="403"/>
    </location>
</feature>
<evidence type="ECO:0000256" key="4">
    <source>
        <dbReference type="ARBA" id="ARBA00023049"/>
    </source>
</evidence>
<dbReference type="Gene3D" id="3.40.390.10">
    <property type="entry name" value="Collagenase (Catalytic Domain)"/>
    <property type="match status" value="1"/>
</dbReference>
<keyword evidence="6" id="KW-0732">Signal</keyword>
<keyword evidence="5" id="KW-0479">Metal-binding</keyword>
<dbReference type="InterPro" id="IPR024079">
    <property type="entry name" value="MetalloPept_cat_dom_sf"/>
</dbReference>
<reference evidence="8" key="1">
    <citation type="submission" date="2014-03" db="EMBL/GenBank/DDBJ databases">
        <title>The sialotranscriptome of Amblyomma triste, Amblyomma parvum and Amblyomma cajennense ticks, uncovered by 454-based RNA-seq.</title>
        <authorList>
            <person name="Garcia G.R."/>
            <person name="Gardinassi L.G."/>
            <person name="Ribeiro J.M."/>
            <person name="Anatriello E."/>
            <person name="Ferreira B.R."/>
            <person name="Moreira H.N."/>
            <person name="Mafra C."/>
            <person name="Olegario M.M."/>
            <person name="Szabo P.J."/>
            <person name="Miranda-Santos I.K."/>
            <person name="Maruyama S.R."/>
        </authorList>
    </citation>
    <scope>NUCLEOTIDE SEQUENCE</scope>
    <source>
        <strain evidence="8">Mato Grasso do Sul</strain>
        <tissue evidence="8">Salivary glands</tissue>
    </source>
</reference>
<keyword evidence="2" id="KW-0378">Hydrolase</keyword>
<accession>A0A023G3E0</accession>
<evidence type="ECO:0000313" key="8">
    <source>
        <dbReference type="EMBL" id="JAC28726.1"/>
    </source>
</evidence>
<dbReference type="EMBL" id="GBBM01006692">
    <property type="protein sequence ID" value="JAC28726.1"/>
    <property type="molecule type" value="mRNA"/>
</dbReference>
<dbReference type="PROSITE" id="PS50215">
    <property type="entry name" value="ADAM_MEPRO"/>
    <property type="match status" value="1"/>
</dbReference>